<evidence type="ECO:0000313" key="2">
    <source>
        <dbReference type="Proteomes" id="UP001207468"/>
    </source>
</evidence>
<dbReference type="Proteomes" id="UP001207468">
    <property type="component" value="Unassembled WGS sequence"/>
</dbReference>
<comment type="caution">
    <text evidence="1">The sequence shown here is derived from an EMBL/GenBank/DDBJ whole genome shotgun (WGS) entry which is preliminary data.</text>
</comment>
<proteinExistence type="predicted"/>
<accession>A0ACC0TTY7</accession>
<reference evidence="1" key="1">
    <citation type="submission" date="2021-03" db="EMBL/GenBank/DDBJ databases">
        <title>Evolutionary priming and transition to the ectomycorrhizal habit in an iconic lineage of mushroom-forming fungi: is preadaptation a requirement?</title>
        <authorList>
            <consortium name="DOE Joint Genome Institute"/>
            <person name="Looney B.P."/>
            <person name="Miyauchi S."/>
            <person name="Morin E."/>
            <person name="Drula E."/>
            <person name="Courty P.E."/>
            <person name="Chicoki N."/>
            <person name="Fauchery L."/>
            <person name="Kohler A."/>
            <person name="Kuo A."/>
            <person name="LaButti K."/>
            <person name="Pangilinan J."/>
            <person name="Lipzen A."/>
            <person name="Riley R."/>
            <person name="Andreopoulos W."/>
            <person name="He G."/>
            <person name="Johnson J."/>
            <person name="Barry K.W."/>
            <person name="Grigoriev I.V."/>
            <person name="Nagy L."/>
            <person name="Hibbett D."/>
            <person name="Henrissat B."/>
            <person name="Matheny P.B."/>
            <person name="Labbe J."/>
            <person name="Martin A.F."/>
        </authorList>
    </citation>
    <scope>NUCLEOTIDE SEQUENCE</scope>
    <source>
        <strain evidence="1">BPL698</strain>
    </source>
</reference>
<evidence type="ECO:0000313" key="1">
    <source>
        <dbReference type="EMBL" id="KAI9449118.1"/>
    </source>
</evidence>
<keyword evidence="2" id="KW-1185">Reference proteome</keyword>
<organism evidence="1 2">
    <name type="scientific">Russula earlei</name>
    <dbReference type="NCBI Taxonomy" id="71964"/>
    <lineage>
        <taxon>Eukaryota</taxon>
        <taxon>Fungi</taxon>
        <taxon>Dikarya</taxon>
        <taxon>Basidiomycota</taxon>
        <taxon>Agaricomycotina</taxon>
        <taxon>Agaricomycetes</taxon>
        <taxon>Russulales</taxon>
        <taxon>Russulaceae</taxon>
        <taxon>Russula</taxon>
    </lineage>
</organism>
<name>A0ACC0TTY7_9AGAM</name>
<sequence length="710" mass="76855">MFVSSCLSHDFQPDSVIGTTAPQLPTMSSSSFAPTSLGGLLPPYKSETSSDYSSQTESSTVLMPVIRPPTPAPSPRPTSPTASVISLASSIAPQLALVPFQAVLNQFLSFGPMTRQEYLAALLAQCSSRELFFISTRIAPLLKRDILTDLPIELSLHILSFVDHPRTLARIACVSRKWHALAQDEQAWRGVARAYHFDPTLHGPCEPDADDNDTTGAVHSPIPHVLASPRHVRPLRTIQPGQSAQALFKYAWSTLVNWKRGGRCLRAHRIPVLDPDSGVVTSVALDADWLVAGLANHRIHVFSTHTGSLVRTLVGHELGVWAVDLISRGGALDPAHPRPPPYDVSGTTTNGSGVPQVMEGPALLLHNRAPAGAQVLDPQGLDHLLPPSKRAALALDAQYPPTVRTSKQENGHDHDESARSDVACATRGWGQPGALVVSGGCDKDVRVWDVRTGLTLYVLRGHTSTVRCLKVIHNRPIAVSGSRDGTLRVWDVQRGRMLYILTGHAGSVRSLDVCGSRVVSGSYDGTCRLWDVDTGECLQVFRGHFNQIYAVAFDGKIVASGGLDTTVRVWDAHTGHCTAMLHGHTALVCSLQLTSHTLVTGGADGRVLAFALPDLRVHTRIAAHDSSVTSLQFDEQFLVTGGNDGRVRLFDVGSGAYIRDVTAPSETVWKVVFRREVCAIMCRRAGKTTVEIWSFRPLEERGQRLRIAGS</sequence>
<protein>
    <submittedName>
        <fullName evidence="1">WD40 repeat-like protein</fullName>
    </submittedName>
</protein>
<gene>
    <name evidence="1" type="ORF">F5148DRAFT_1004531</name>
</gene>
<dbReference type="EMBL" id="JAGFNK010000527">
    <property type="protein sequence ID" value="KAI9449118.1"/>
    <property type="molecule type" value="Genomic_DNA"/>
</dbReference>